<name>A0A173WJ88_9FIRM</name>
<dbReference type="Gene3D" id="3.40.50.850">
    <property type="entry name" value="Isochorismatase-like"/>
    <property type="match status" value="1"/>
</dbReference>
<evidence type="ECO:0000313" key="10">
    <source>
        <dbReference type="Proteomes" id="UP000095447"/>
    </source>
</evidence>
<evidence type="ECO:0000256" key="3">
    <source>
        <dbReference type="ARBA" id="ARBA00022723"/>
    </source>
</evidence>
<evidence type="ECO:0000256" key="4">
    <source>
        <dbReference type="ARBA" id="ARBA00022801"/>
    </source>
</evidence>
<comment type="similarity">
    <text evidence="1">Belongs to the isochorismatase family.</text>
</comment>
<proteinExistence type="inferred from homology"/>
<evidence type="ECO:0000256" key="7">
    <source>
        <dbReference type="ARBA" id="ARBA00043224"/>
    </source>
</evidence>
<dbReference type="RefSeq" id="WP_055052601.1">
    <property type="nucleotide sequence ID" value="NZ_CYZA01000001.1"/>
</dbReference>
<dbReference type="EC" id="3.5.1.19" evidence="6"/>
<gene>
    <name evidence="9" type="ORF">ERS852395_00187</name>
</gene>
<dbReference type="GO" id="GO:0019363">
    <property type="term" value="P:pyridine nucleotide biosynthetic process"/>
    <property type="evidence" value="ECO:0007669"/>
    <property type="project" value="UniProtKB-KW"/>
</dbReference>
<dbReference type="Proteomes" id="UP000095447">
    <property type="component" value="Unassembled WGS sequence"/>
</dbReference>
<dbReference type="EMBL" id="CYZA01000001">
    <property type="protein sequence ID" value="CUN39541.1"/>
    <property type="molecule type" value="Genomic_DNA"/>
</dbReference>
<organism evidence="9 10">
    <name type="scientific">Blautia obeum</name>
    <dbReference type="NCBI Taxonomy" id="40520"/>
    <lineage>
        <taxon>Bacteria</taxon>
        <taxon>Bacillati</taxon>
        <taxon>Bacillota</taxon>
        <taxon>Clostridia</taxon>
        <taxon>Lachnospirales</taxon>
        <taxon>Lachnospiraceae</taxon>
        <taxon>Blautia</taxon>
    </lineage>
</organism>
<feature type="domain" description="Isochorismatase-like" evidence="8">
    <location>
        <begin position="4"/>
        <end position="167"/>
    </location>
</feature>
<sequence length="173" mass="19024">MQKVLVVVDMQNDFIDGALGTKEAVAIVPGVKEKIENFDGVVLFTRDTHETYYLDTQEGKKLPVPHCIRDTEGWQIRSELDALRKTELIDKETFGSTDLAGELVAMNEDNEIESITFVGLCTDICVISNALLAKASLPEVPIIVDAKCCAGVTPESHENALKAMEACQIQIDR</sequence>
<keyword evidence="4" id="KW-0378">Hydrolase</keyword>
<evidence type="ECO:0000256" key="1">
    <source>
        <dbReference type="ARBA" id="ARBA00006336"/>
    </source>
</evidence>
<protein>
    <recommendedName>
        <fullName evidence="6">nicotinamidase</fullName>
        <ecNumber evidence="6">3.5.1.19</ecNumber>
    </recommendedName>
    <alternativeName>
        <fullName evidence="7">Nicotinamide deamidase</fullName>
    </alternativeName>
</protein>
<evidence type="ECO:0000256" key="5">
    <source>
        <dbReference type="ARBA" id="ARBA00037900"/>
    </source>
</evidence>
<keyword evidence="2" id="KW-0662">Pyridine nucleotide biosynthesis</keyword>
<dbReference type="PANTHER" id="PTHR11080:SF2">
    <property type="entry name" value="LD05707P"/>
    <property type="match status" value="1"/>
</dbReference>
<accession>A0A173WJ88</accession>
<dbReference type="PANTHER" id="PTHR11080">
    <property type="entry name" value="PYRAZINAMIDASE/NICOTINAMIDASE"/>
    <property type="match status" value="1"/>
</dbReference>
<evidence type="ECO:0000259" key="8">
    <source>
        <dbReference type="Pfam" id="PF00857"/>
    </source>
</evidence>
<dbReference type="InterPro" id="IPR052347">
    <property type="entry name" value="Isochorismatase_Nicotinamidase"/>
</dbReference>
<comment type="pathway">
    <text evidence="5">Cofactor biosynthesis; nicotinate biosynthesis; nicotinate from nicotinamide: step 1/1.</text>
</comment>
<dbReference type="InterPro" id="IPR036380">
    <property type="entry name" value="Isochorismatase-like_sf"/>
</dbReference>
<evidence type="ECO:0000256" key="2">
    <source>
        <dbReference type="ARBA" id="ARBA00022642"/>
    </source>
</evidence>
<dbReference type="Pfam" id="PF00857">
    <property type="entry name" value="Isochorismatase"/>
    <property type="match status" value="1"/>
</dbReference>
<dbReference type="STRING" id="657314.CK5_31910"/>
<evidence type="ECO:0000256" key="6">
    <source>
        <dbReference type="ARBA" id="ARBA00039017"/>
    </source>
</evidence>
<evidence type="ECO:0000313" key="9">
    <source>
        <dbReference type="EMBL" id="CUN39541.1"/>
    </source>
</evidence>
<dbReference type="GO" id="GO:0008936">
    <property type="term" value="F:nicotinamidase activity"/>
    <property type="evidence" value="ECO:0007669"/>
    <property type="project" value="UniProtKB-EC"/>
</dbReference>
<dbReference type="SUPFAM" id="SSF52499">
    <property type="entry name" value="Isochorismatase-like hydrolases"/>
    <property type="match status" value="1"/>
</dbReference>
<dbReference type="GO" id="GO:0046872">
    <property type="term" value="F:metal ion binding"/>
    <property type="evidence" value="ECO:0007669"/>
    <property type="project" value="UniProtKB-KW"/>
</dbReference>
<dbReference type="AlphaFoldDB" id="A0A173WJ88"/>
<reference evidence="9 10" key="1">
    <citation type="submission" date="2015-09" db="EMBL/GenBank/DDBJ databases">
        <authorList>
            <consortium name="Pathogen Informatics"/>
        </authorList>
    </citation>
    <scope>NUCLEOTIDE SEQUENCE [LARGE SCALE GENOMIC DNA]</scope>
    <source>
        <strain evidence="9 10">2789STDY5608838</strain>
    </source>
</reference>
<keyword evidence="3" id="KW-0479">Metal-binding</keyword>
<dbReference type="InterPro" id="IPR000868">
    <property type="entry name" value="Isochorismatase-like_dom"/>
</dbReference>
<dbReference type="CDD" id="cd00431">
    <property type="entry name" value="cysteine_hydrolases"/>
    <property type="match status" value="1"/>
</dbReference>